<gene>
    <name evidence="7" type="ORF">HMPREF9473_04765</name>
</gene>
<dbReference type="Pfam" id="PF04166">
    <property type="entry name" value="PdxA"/>
    <property type="match status" value="1"/>
</dbReference>
<evidence type="ECO:0000313" key="8">
    <source>
        <dbReference type="Proteomes" id="UP000005384"/>
    </source>
</evidence>
<dbReference type="Gene3D" id="3.40.718.10">
    <property type="entry name" value="Isopropylmalate Dehydrogenase"/>
    <property type="match status" value="1"/>
</dbReference>
<evidence type="ECO:0000256" key="6">
    <source>
        <dbReference type="ARBA" id="ARBA00023027"/>
    </source>
</evidence>
<dbReference type="SUPFAM" id="SSF53659">
    <property type="entry name" value="Isocitrate/Isopropylmalate dehydrogenase-like"/>
    <property type="match status" value="1"/>
</dbReference>
<accession>G5IMN7</accession>
<dbReference type="EMBL" id="ADLN01000120">
    <property type="protein sequence ID" value="EHI57656.1"/>
    <property type="molecule type" value="Genomic_DNA"/>
</dbReference>
<evidence type="ECO:0000256" key="1">
    <source>
        <dbReference type="ARBA" id="ARBA00001968"/>
    </source>
</evidence>
<sequence>MKKAVVVIPVGDIAGVGPEIVVKAMGHPEVYEWCRPIVVGELSAMERAVSVTESKVKIRCVEHPGEVDAEFGILDLIDLKNVDASKIEFGKVQRDAGRAAFEFIEKSVELLKSGEADAIATTTINKEALKAADIHYIGHTEIIGGLLGVEDPMTMFQVQNLRVFFLSRHLSLQQAIEFVTEEHVYRYIKRVHQGMQNLGIENPRLAIAGLNPHSGEHGLFGWEEVREMAPAIERARAEGINIEGPIGADSVFYLALKGNFDAVISLYHDQGHIATKMVDFERTISVTVGMPYIRTSVDHGTAFDIAGKNLASEVSMCEAIRLAAEYSVTYKPGIC</sequence>
<keyword evidence="6" id="KW-0520">NAD</keyword>
<protein>
    <submittedName>
        <fullName evidence="7">Pyridoxal phosphate biosynthetic protein PdxA</fullName>
    </submittedName>
</protein>
<dbReference type="GO" id="GO:0051287">
    <property type="term" value="F:NAD binding"/>
    <property type="evidence" value="ECO:0007669"/>
    <property type="project" value="InterPro"/>
</dbReference>
<keyword evidence="8" id="KW-1185">Reference proteome</keyword>
<proteinExistence type="inferred from homology"/>
<organism evidence="7 8">
    <name type="scientific">Hungatella hathewayi WAL-18680</name>
    <dbReference type="NCBI Taxonomy" id="742737"/>
    <lineage>
        <taxon>Bacteria</taxon>
        <taxon>Bacillati</taxon>
        <taxon>Bacillota</taxon>
        <taxon>Clostridia</taxon>
        <taxon>Lachnospirales</taxon>
        <taxon>Lachnospiraceae</taxon>
        <taxon>Hungatella</taxon>
    </lineage>
</organism>
<dbReference type="AlphaFoldDB" id="G5IMN7"/>
<comment type="cofactor">
    <cofactor evidence="1">
        <name>a divalent metal cation</name>
        <dbReference type="ChEBI" id="CHEBI:60240"/>
    </cofactor>
</comment>
<dbReference type="HOGENOM" id="CLU_040168_0_1_9"/>
<dbReference type="GO" id="GO:0046872">
    <property type="term" value="F:metal ion binding"/>
    <property type="evidence" value="ECO:0007669"/>
    <property type="project" value="UniProtKB-KW"/>
</dbReference>
<dbReference type="RefSeq" id="WP_006782753.1">
    <property type="nucleotide sequence ID" value="NZ_CP040506.1"/>
</dbReference>
<keyword evidence="4" id="KW-0479">Metal-binding</keyword>
<comment type="similarity">
    <text evidence="2">Belongs to the PdxA family. PdxA2 subfamily.</text>
</comment>
<dbReference type="InterPro" id="IPR005255">
    <property type="entry name" value="PdxA_fam"/>
</dbReference>
<dbReference type="NCBIfam" id="TIGR00557">
    <property type="entry name" value="pdxA"/>
    <property type="match status" value="1"/>
</dbReference>
<dbReference type="OrthoDB" id="9801783at2"/>
<dbReference type="PANTHER" id="PTHR30004">
    <property type="entry name" value="4-HYDROXYTHREONINE-4-PHOSPHATE DEHYDROGENASE"/>
    <property type="match status" value="1"/>
</dbReference>
<comment type="caution">
    <text evidence="7">The sequence shown here is derived from an EMBL/GenBank/DDBJ whole genome shotgun (WGS) entry which is preliminary data.</text>
</comment>
<evidence type="ECO:0000256" key="5">
    <source>
        <dbReference type="ARBA" id="ARBA00023002"/>
    </source>
</evidence>
<reference evidence="7 8" key="1">
    <citation type="submission" date="2011-08" db="EMBL/GenBank/DDBJ databases">
        <title>The Genome Sequence of Clostridium hathewayi WAL-18680.</title>
        <authorList>
            <consortium name="The Broad Institute Genome Sequencing Platform"/>
            <person name="Earl A."/>
            <person name="Ward D."/>
            <person name="Feldgarden M."/>
            <person name="Gevers D."/>
            <person name="Finegold S.M."/>
            <person name="Summanen P.H."/>
            <person name="Molitoris D.R."/>
            <person name="Song M."/>
            <person name="Daigneault M."/>
            <person name="Allen-Vercoe E."/>
            <person name="Young S.K."/>
            <person name="Zeng Q."/>
            <person name="Gargeya S."/>
            <person name="Fitzgerald M."/>
            <person name="Haas B."/>
            <person name="Abouelleil A."/>
            <person name="Alvarado L."/>
            <person name="Arachchi H.M."/>
            <person name="Berlin A."/>
            <person name="Brown A."/>
            <person name="Chapman S.B."/>
            <person name="Chen Z."/>
            <person name="Dunbar C."/>
            <person name="Freedman E."/>
            <person name="Gearin G."/>
            <person name="Gellesch M."/>
            <person name="Goldberg J."/>
            <person name="Griggs A."/>
            <person name="Gujja S."/>
            <person name="Heiman D."/>
            <person name="Howarth C."/>
            <person name="Larson L."/>
            <person name="Lui A."/>
            <person name="MacDonald P.J.P."/>
            <person name="Montmayeur A."/>
            <person name="Murphy C."/>
            <person name="Neiman D."/>
            <person name="Pearson M."/>
            <person name="Priest M."/>
            <person name="Roberts A."/>
            <person name="Saif S."/>
            <person name="Shea T."/>
            <person name="Shenoy N."/>
            <person name="Sisk P."/>
            <person name="Stolte C."/>
            <person name="Sykes S."/>
            <person name="Wortman J."/>
            <person name="Nusbaum C."/>
            <person name="Birren B."/>
        </authorList>
    </citation>
    <scope>NUCLEOTIDE SEQUENCE [LARGE SCALE GENOMIC DNA]</scope>
    <source>
        <strain evidence="7 8">WAL-18680</strain>
    </source>
</reference>
<comment type="subunit">
    <text evidence="3">Homodimer.</text>
</comment>
<dbReference type="PATRIC" id="fig|742737.3.peg.4752"/>
<dbReference type="PANTHER" id="PTHR30004:SF6">
    <property type="entry name" value="D-THREONATE 4-PHOSPHATE DEHYDROGENASE"/>
    <property type="match status" value="1"/>
</dbReference>
<dbReference type="NCBIfam" id="NF002992">
    <property type="entry name" value="PRK03743.1"/>
    <property type="match status" value="1"/>
</dbReference>
<name>G5IMN7_9FIRM</name>
<dbReference type="GO" id="GO:0016491">
    <property type="term" value="F:oxidoreductase activity"/>
    <property type="evidence" value="ECO:0007669"/>
    <property type="project" value="UniProtKB-KW"/>
</dbReference>
<evidence type="ECO:0000256" key="2">
    <source>
        <dbReference type="ARBA" id="ARBA00009464"/>
    </source>
</evidence>
<evidence type="ECO:0000313" key="7">
    <source>
        <dbReference type="EMBL" id="EHI57656.1"/>
    </source>
</evidence>
<evidence type="ECO:0000256" key="3">
    <source>
        <dbReference type="ARBA" id="ARBA00011738"/>
    </source>
</evidence>
<keyword evidence="5" id="KW-0560">Oxidoreductase</keyword>
<dbReference type="Proteomes" id="UP000005384">
    <property type="component" value="Unassembled WGS sequence"/>
</dbReference>
<evidence type="ECO:0000256" key="4">
    <source>
        <dbReference type="ARBA" id="ARBA00022723"/>
    </source>
</evidence>